<dbReference type="EMBL" id="JAIQCV010000003">
    <property type="protein sequence ID" value="KAH1114367.1"/>
    <property type="molecule type" value="Genomic_DNA"/>
</dbReference>
<accession>A0A9D3W7G5</accession>
<dbReference type="Pfam" id="PF13193">
    <property type="entry name" value="AMP-binding_C"/>
    <property type="match status" value="1"/>
</dbReference>
<dbReference type="PANTHER" id="PTHR43859:SF37">
    <property type="entry name" value="ACYL-ACTIVATING ENZYME 9-RELATED"/>
    <property type="match status" value="1"/>
</dbReference>
<dbReference type="PANTHER" id="PTHR43859">
    <property type="entry name" value="ACYL-ACTIVATING ENZYME"/>
    <property type="match status" value="1"/>
</dbReference>
<evidence type="ECO:0000256" key="2">
    <source>
        <dbReference type="ARBA" id="ARBA00022598"/>
    </source>
</evidence>
<feature type="domain" description="AMP-binding enzyme C-terminal" evidence="3">
    <location>
        <begin position="63"/>
        <end position="92"/>
    </location>
</feature>
<dbReference type="GO" id="GO:0016874">
    <property type="term" value="F:ligase activity"/>
    <property type="evidence" value="ECO:0007669"/>
    <property type="project" value="UniProtKB-KW"/>
</dbReference>
<evidence type="ECO:0000313" key="4">
    <source>
        <dbReference type="EMBL" id="KAH1114367.1"/>
    </source>
</evidence>
<name>A0A9D3W7G5_9ROSI</name>
<protein>
    <recommendedName>
        <fullName evidence="3">AMP-binding enzyme C-terminal domain-containing protein</fullName>
    </recommendedName>
</protein>
<evidence type="ECO:0000256" key="1">
    <source>
        <dbReference type="ARBA" id="ARBA00006432"/>
    </source>
</evidence>
<dbReference type="InterPro" id="IPR045851">
    <property type="entry name" value="AMP-bd_C_sf"/>
</dbReference>
<keyword evidence="5" id="KW-1185">Reference proteome</keyword>
<organism evidence="4 5">
    <name type="scientific">Gossypium stocksii</name>
    <dbReference type="NCBI Taxonomy" id="47602"/>
    <lineage>
        <taxon>Eukaryota</taxon>
        <taxon>Viridiplantae</taxon>
        <taxon>Streptophyta</taxon>
        <taxon>Embryophyta</taxon>
        <taxon>Tracheophyta</taxon>
        <taxon>Spermatophyta</taxon>
        <taxon>Magnoliopsida</taxon>
        <taxon>eudicotyledons</taxon>
        <taxon>Gunneridae</taxon>
        <taxon>Pentapetalae</taxon>
        <taxon>rosids</taxon>
        <taxon>malvids</taxon>
        <taxon>Malvales</taxon>
        <taxon>Malvaceae</taxon>
        <taxon>Malvoideae</taxon>
        <taxon>Gossypium</taxon>
    </lineage>
</organism>
<gene>
    <name evidence="4" type="ORF">J1N35_007745</name>
</gene>
<dbReference type="SUPFAM" id="SSF56801">
    <property type="entry name" value="Acetyl-CoA synthetase-like"/>
    <property type="match status" value="1"/>
</dbReference>
<dbReference type="OrthoDB" id="10253115at2759"/>
<keyword evidence="2" id="KW-0436">Ligase</keyword>
<proteinExistence type="inferred from homology"/>
<reference evidence="4 5" key="1">
    <citation type="journal article" date="2021" name="Plant Biotechnol. J.">
        <title>Multi-omics assisted identification of the key and species-specific regulatory components of drought-tolerant mechanisms in Gossypium stocksii.</title>
        <authorList>
            <person name="Yu D."/>
            <person name="Ke L."/>
            <person name="Zhang D."/>
            <person name="Wu Y."/>
            <person name="Sun Y."/>
            <person name="Mei J."/>
            <person name="Sun J."/>
            <person name="Sun Y."/>
        </authorList>
    </citation>
    <scope>NUCLEOTIDE SEQUENCE [LARGE SCALE GENOMIC DNA]</scope>
    <source>
        <strain evidence="5">cv. E1</strain>
        <tissue evidence="4">Leaf</tissue>
    </source>
</reference>
<dbReference type="Gene3D" id="3.30.300.30">
    <property type="match status" value="2"/>
</dbReference>
<dbReference type="InterPro" id="IPR025110">
    <property type="entry name" value="AMP-bd_C"/>
</dbReference>
<dbReference type="AlphaFoldDB" id="A0A9D3W7G5"/>
<evidence type="ECO:0000313" key="5">
    <source>
        <dbReference type="Proteomes" id="UP000828251"/>
    </source>
</evidence>
<comment type="similarity">
    <text evidence="1">Belongs to the ATP-dependent AMP-binding enzyme family.</text>
</comment>
<comment type="caution">
    <text evidence="4">The sequence shown here is derived from an EMBL/GenBank/DDBJ whole genome shotgun (WGS) entry which is preliminary data.</text>
</comment>
<evidence type="ECO:0000259" key="3">
    <source>
        <dbReference type="Pfam" id="PF13193"/>
    </source>
</evidence>
<sequence length="134" mass="14921">MSTVGLTEADVLDLKTGEPVRHDVKTIGEVVLRGVIHQDGYLEINYRSKDIIISDGENINSPEIESVLYSHPAVNEAAVGAKLDKFWGETLCYCRDMLPHCMVPKTVVFESELPETSMGKVQNFILRRIAKAMS</sequence>
<dbReference type="Proteomes" id="UP000828251">
    <property type="component" value="Unassembled WGS sequence"/>
</dbReference>